<feature type="domain" description="DUF6566" evidence="1">
    <location>
        <begin position="10"/>
        <end position="78"/>
    </location>
</feature>
<evidence type="ECO:0000313" key="2">
    <source>
        <dbReference type="EMBL" id="MET1473227.1"/>
    </source>
</evidence>
<dbReference type="Proteomes" id="UP001548587">
    <property type="component" value="Unassembled WGS sequence"/>
</dbReference>
<name>A0ABV2C2A5_9BURK</name>
<accession>A0ABV2C2A5</accession>
<dbReference type="EMBL" id="JBEWCH010000001">
    <property type="protein sequence ID" value="MET1473227.1"/>
    <property type="molecule type" value="Genomic_DNA"/>
</dbReference>
<comment type="caution">
    <text evidence="2">The sequence shown here is derived from an EMBL/GenBank/DDBJ whole genome shotgun (WGS) entry which is preliminary data.</text>
</comment>
<evidence type="ECO:0000259" key="1">
    <source>
        <dbReference type="Pfam" id="PF20204"/>
    </source>
</evidence>
<protein>
    <submittedName>
        <fullName evidence="2">DUF6566 family protein</fullName>
    </submittedName>
</protein>
<evidence type="ECO:0000313" key="3">
    <source>
        <dbReference type="Proteomes" id="UP001548587"/>
    </source>
</evidence>
<sequence length="80" mass="9172">MAHQQDAQVRDPYRGHEILVWARPNEQGAWRDEVQVYVNGARIELTVPAAAGTEWLTEVEALRAGLERGRYLIDKRVDDD</sequence>
<proteinExistence type="predicted"/>
<dbReference type="InterPro" id="IPR046696">
    <property type="entry name" value="DUF6566"/>
</dbReference>
<reference evidence="2 3" key="1">
    <citation type="submission" date="2024-06" db="EMBL/GenBank/DDBJ databases">
        <title>Burkholderia sola in Mexico.</title>
        <authorList>
            <person name="Estrada P."/>
        </authorList>
    </citation>
    <scope>NUCLEOTIDE SEQUENCE [LARGE SCALE GENOMIC DNA]</scope>
    <source>
        <strain evidence="2 3">CpTa8-5</strain>
    </source>
</reference>
<keyword evidence="3" id="KW-1185">Reference proteome</keyword>
<organism evidence="2 3">
    <name type="scientific">Burkholderia sola</name>
    <dbReference type="NCBI Taxonomy" id="2843302"/>
    <lineage>
        <taxon>Bacteria</taxon>
        <taxon>Pseudomonadati</taxon>
        <taxon>Pseudomonadota</taxon>
        <taxon>Betaproteobacteria</taxon>
        <taxon>Burkholderiales</taxon>
        <taxon>Burkholderiaceae</taxon>
        <taxon>Burkholderia</taxon>
        <taxon>Burkholderia cepacia complex</taxon>
    </lineage>
</organism>
<gene>
    <name evidence="2" type="ORF">ABXL37_03105</name>
</gene>
<dbReference type="Pfam" id="PF20204">
    <property type="entry name" value="DUF6566"/>
    <property type="match status" value="1"/>
</dbReference>
<dbReference type="RefSeq" id="WP_209924435.1">
    <property type="nucleotide sequence ID" value="NZ_JBEWCH010000001.1"/>
</dbReference>